<comment type="caution">
    <text evidence="1">The sequence shown here is derived from an EMBL/GenBank/DDBJ whole genome shotgun (WGS) entry which is preliminary data.</text>
</comment>
<dbReference type="Proteomes" id="UP000469430">
    <property type="component" value="Unassembled WGS sequence"/>
</dbReference>
<dbReference type="OrthoDB" id="9988304at2"/>
<accession>A0A6I4TR54</accession>
<dbReference type="AlphaFoldDB" id="A0A6I4TR54"/>
<evidence type="ECO:0000313" key="2">
    <source>
        <dbReference type="Proteomes" id="UP000469430"/>
    </source>
</evidence>
<dbReference type="RefSeq" id="WP_161389324.1">
    <property type="nucleotide sequence ID" value="NZ_JBHSCP010000001.1"/>
</dbReference>
<evidence type="ECO:0000313" key="1">
    <source>
        <dbReference type="EMBL" id="MXO97601.1"/>
    </source>
</evidence>
<name>A0A6I4TR54_9SPHN</name>
<organism evidence="1 2">
    <name type="scientific">Croceibacterium xixiisoli</name>
    <dbReference type="NCBI Taxonomy" id="1476466"/>
    <lineage>
        <taxon>Bacteria</taxon>
        <taxon>Pseudomonadati</taxon>
        <taxon>Pseudomonadota</taxon>
        <taxon>Alphaproteobacteria</taxon>
        <taxon>Sphingomonadales</taxon>
        <taxon>Erythrobacteraceae</taxon>
        <taxon>Croceibacterium</taxon>
    </lineage>
</organism>
<sequence>MGFFEAVQTATIDAVRQAASEAYQKLGKEDLFGFGLCTHDDVDTVYHVYATRDWVREREVDDPEIGLISVEWTLASDDAPFLALSRMLQEWASSDETAPDADYLRDRRERFRALVEAMKICRDEGVFDAGTLLSVSSTDPDEAMVVLACDAARQLNTQENAVAYCEMMGC</sequence>
<protein>
    <submittedName>
        <fullName evidence="1">DUF4303 domain-containing protein</fullName>
    </submittedName>
</protein>
<reference evidence="1 2" key="1">
    <citation type="submission" date="2019-12" db="EMBL/GenBank/DDBJ databases">
        <title>Genomic-based taxomic classification of the family Erythrobacteraceae.</title>
        <authorList>
            <person name="Xu L."/>
        </authorList>
    </citation>
    <scope>NUCLEOTIDE SEQUENCE [LARGE SCALE GENOMIC DNA]</scope>
    <source>
        <strain evidence="1 2">S36</strain>
    </source>
</reference>
<dbReference type="InterPro" id="IPR025409">
    <property type="entry name" value="DUF4303"/>
</dbReference>
<proteinExistence type="predicted"/>
<gene>
    <name evidence="1" type="ORF">GRI97_01185</name>
</gene>
<keyword evidence="2" id="KW-1185">Reference proteome</keyword>
<dbReference type="Pfam" id="PF14136">
    <property type="entry name" value="DUF4303"/>
    <property type="match status" value="1"/>
</dbReference>
<dbReference type="EMBL" id="WTYJ01000001">
    <property type="protein sequence ID" value="MXO97601.1"/>
    <property type="molecule type" value="Genomic_DNA"/>
</dbReference>